<protein>
    <submittedName>
        <fullName evidence="2">Uncharacterized protein</fullName>
    </submittedName>
</protein>
<sequence length="243" mass="27384">MGSNPSTESNYKTAVNSKNKMQMLCMQPGTTAEGYNQGREPKNSMHISTEICNGICGHGECRTCGCYPLTPTRPPLPDASTTQPMNCEIWSRVFLLVVQSKQMSMRVNIPVVREENVVVWMLRLGTHVLQLVVVLTQLVVHQEVGTHVLQLVVVLTQLVVPQEVSTRPDKQHRTAIQTQPSRNLSKPGSTLNYKLKIRTSILCNNYHNKEPERSGWEPQQRNTRPKTATSRSRSSQQQPPRMV</sequence>
<evidence type="ECO:0000313" key="3">
    <source>
        <dbReference type="Proteomes" id="UP000250235"/>
    </source>
</evidence>
<dbReference type="Proteomes" id="UP000250235">
    <property type="component" value="Unassembled WGS sequence"/>
</dbReference>
<dbReference type="AlphaFoldDB" id="A0A2Z7D6M5"/>
<feature type="region of interest" description="Disordered" evidence="1">
    <location>
        <begin position="207"/>
        <end position="243"/>
    </location>
</feature>
<evidence type="ECO:0000313" key="2">
    <source>
        <dbReference type="EMBL" id="KZV54760.1"/>
    </source>
</evidence>
<reference evidence="2 3" key="1">
    <citation type="journal article" date="2015" name="Proc. Natl. Acad. Sci. U.S.A.">
        <title>The resurrection genome of Boea hygrometrica: A blueprint for survival of dehydration.</title>
        <authorList>
            <person name="Xiao L."/>
            <person name="Yang G."/>
            <person name="Zhang L."/>
            <person name="Yang X."/>
            <person name="Zhao S."/>
            <person name="Ji Z."/>
            <person name="Zhou Q."/>
            <person name="Hu M."/>
            <person name="Wang Y."/>
            <person name="Chen M."/>
            <person name="Xu Y."/>
            <person name="Jin H."/>
            <person name="Xiao X."/>
            <person name="Hu G."/>
            <person name="Bao F."/>
            <person name="Hu Y."/>
            <person name="Wan P."/>
            <person name="Li L."/>
            <person name="Deng X."/>
            <person name="Kuang T."/>
            <person name="Xiang C."/>
            <person name="Zhu J.K."/>
            <person name="Oliver M.J."/>
            <person name="He Y."/>
        </authorList>
    </citation>
    <scope>NUCLEOTIDE SEQUENCE [LARGE SCALE GENOMIC DNA]</scope>
    <source>
        <strain evidence="3">cv. XS01</strain>
    </source>
</reference>
<evidence type="ECO:0000256" key="1">
    <source>
        <dbReference type="SAM" id="MobiDB-lite"/>
    </source>
</evidence>
<proteinExistence type="predicted"/>
<organism evidence="2 3">
    <name type="scientific">Dorcoceras hygrometricum</name>
    <dbReference type="NCBI Taxonomy" id="472368"/>
    <lineage>
        <taxon>Eukaryota</taxon>
        <taxon>Viridiplantae</taxon>
        <taxon>Streptophyta</taxon>
        <taxon>Embryophyta</taxon>
        <taxon>Tracheophyta</taxon>
        <taxon>Spermatophyta</taxon>
        <taxon>Magnoliopsida</taxon>
        <taxon>eudicotyledons</taxon>
        <taxon>Gunneridae</taxon>
        <taxon>Pentapetalae</taxon>
        <taxon>asterids</taxon>
        <taxon>lamiids</taxon>
        <taxon>Lamiales</taxon>
        <taxon>Gesneriaceae</taxon>
        <taxon>Didymocarpoideae</taxon>
        <taxon>Trichosporeae</taxon>
        <taxon>Loxocarpinae</taxon>
        <taxon>Dorcoceras</taxon>
    </lineage>
</organism>
<dbReference type="EMBL" id="KQ989168">
    <property type="protein sequence ID" value="KZV54760.1"/>
    <property type="molecule type" value="Genomic_DNA"/>
</dbReference>
<feature type="compositionally biased region" description="Low complexity" evidence="1">
    <location>
        <begin position="230"/>
        <end position="243"/>
    </location>
</feature>
<accession>A0A2Z7D6M5</accession>
<name>A0A2Z7D6M5_9LAMI</name>
<feature type="compositionally biased region" description="Polar residues" evidence="1">
    <location>
        <begin position="217"/>
        <end position="229"/>
    </location>
</feature>
<gene>
    <name evidence="2" type="ORF">F511_41575</name>
</gene>
<keyword evidence="3" id="KW-1185">Reference proteome</keyword>
<feature type="compositionally biased region" description="Polar residues" evidence="1">
    <location>
        <begin position="174"/>
        <end position="189"/>
    </location>
</feature>
<feature type="region of interest" description="Disordered" evidence="1">
    <location>
        <begin position="164"/>
        <end position="189"/>
    </location>
</feature>